<accession>A0ABS0Y6A9</accession>
<dbReference type="Pfam" id="PF00535">
    <property type="entry name" value="Glycos_transf_2"/>
    <property type="match status" value="1"/>
</dbReference>
<keyword evidence="1" id="KW-0472">Membrane</keyword>
<keyword evidence="1" id="KW-0812">Transmembrane</keyword>
<feature type="transmembrane region" description="Helical" evidence="1">
    <location>
        <begin position="287"/>
        <end position="310"/>
    </location>
</feature>
<dbReference type="EMBL" id="JAELXT010000032">
    <property type="protein sequence ID" value="MBJ6127841.1"/>
    <property type="molecule type" value="Genomic_DNA"/>
</dbReference>
<evidence type="ECO:0000256" key="1">
    <source>
        <dbReference type="SAM" id="Phobius"/>
    </source>
</evidence>
<proteinExistence type="predicted"/>
<gene>
    <name evidence="3" type="ORF">JAO75_20785</name>
</gene>
<reference evidence="4" key="1">
    <citation type="submission" date="2020-12" db="EMBL/GenBank/DDBJ databases">
        <title>Hymenobacter sp.</title>
        <authorList>
            <person name="Kim M.K."/>
        </authorList>
    </citation>
    <scope>NUCLEOTIDE SEQUENCE [LARGE SCALE GENOMIC DNA]</scope>
    <source>
        <strain evidence="4">BT325</strain>
    </source>
</reference>
<keyword evidence="1" id="KW-1133">Transmembrane helix</keyword>
<dbReference type="PANTHER" id="PTHR48090:SF8">
    <property type="entry name" value="GLYCOSYLTRANSFERASE CSBB-RELATED"/>
    <property type="match status" value="1"/>
</dbReference>
<keyword evidence="4" id="KW-1185">Reference proteome</keyword>
<protein>
    <submittedName>
        <fullName evidence="3">Glycosyltransferase family 2 protein</fullName>
    </submittedName>
</protein>
<organism evidence="3 4">
    <name type="scientific">Microvirga splendida</name>
    <dbReference type="NCBI Taxonomy" id="2795727"/>
    <lineage>
        <taxon>Bacteria</taxon>
        <taxon>Pseudomonadati</taxon>
        <taxon>Pseudomonadota</taxon>
        <taxon>Alphaproteobacteria</taxon>
        <taxon>Hyphomicrobiales</taxon>
        <taxon>Methylobacteriaceae</taxon>
        <taxon>Microvirga</taxon>
    </lineage>
</organism>
<dbReference type="SUPFAM" id="SSF53448">
    <property type="entry name" value="Nucleotide-diphospho-sugar transferases"/>
    <property type="match status" value="1"/>
</dbReference>
<dbReference type="InterPro" id="IPR029044">
    <property type="entry name" value="Nucleotide-diphossugar_trans"/>
</dbReference>
<dbReference type="RefSeq" id="WP_199051060.1">
    <property type="nucleotide sequence ID" value="NZ_JAELXT010000032.1"/>
</dbReference>
<evidence type="ECO:0000313" key="3">
    <source>
        <dbReference type="EMBL" id="MBJ6127841.1"/>
    </source>
</evidence>
<name>A0ABS0Y6A9_9HYPH</name>
<comment type="caution">
    <text evidence="3">The sequence shown here is derived from an EMBL/GenBank/DDBJ whole genome shotgun (WGS) entry which is preliminary data.</text>
</comment>
<dbReference type="InterPro" id="IPR001173">
    <property type="entry name" value="Glyco_trans_2-like"/>
</dbReference>
<dbReference type="CDD" id="cd04187">
    <property type="entry name" value="DPM1_like_bac"/>
    <property type="match status" value="1"/>
</dbReference>
<feature type="domain" description="Glycosyltransferase 2-like" evidence="2">
    <location>
        <begin position="26"/>
        <end position="172"/>
    </location>
</feature>
<dbReference type="InterPro" id="IPR050256">
    <property type="entry name" value="Glycosyltransferase_2"/>
</dbReference>
<sequence length="342" mass="38511">MITSSDERHQVSAELNALPAKTGRLSLVIPVYRNEDNIPSLVAALNDIDSALGHRLEVVFVIDGSPDRSGERLVEASRDIRFASQVVFHSRNFGAFTAIRTGLERATGDHFAVMAADLQEPPELIIRFFEELEADRADVVFGKRTGRNDSVLRDALSNAFWWLYRKLVIRDVPKGGVDIFACNRQARDVLLTIHEPNSSLIAQLFWIGFRREFVPYGRRQREVGESAWKFSRRVRYMMDSIFSFSDLPILLVLWIGIFGCLGSLLFGVVIAFARILGFIHEPGYTTLVLLITFFGSLTLAVQGIIGSYLWRTFENTKQRPLSIVSRVVNCESQTNQLGTGKP</sequence>
<evidence type="ECO:0000259" key="2">
    <source>
        <dbReference type="Pfam" id="PF00535"/>
    </source>
</evidence>
<evidence type="ECO:0000313" key="4">
    <source>
        <dbReference type="Proteomes" id="UP000620670"/>
    </source>
</evidence>
<feature type="transmembrane region" description="Helical" evidence="1">
    <location>
        <begin position="247"/>
        <end position="275"/>
    </location>
</feature>
<dbReference type="Gene3D" id="3.90.550.10">
    <property type="entry name" value="Spore Coat Polysaccharide Biosynthesis Protein SpsA, Chain A"/>
    <property type="match status" value="1"/>
</dbReference>
<dbReference type="PANTHER" id="PTHR48090">
    <property type="entry name" value="UNDECAPRENYL-PHOSPHATE 4-DEOXY-4-FORMAMIDO-L-ARABINOSE TRANSFERASE-RELATED"/>
    <property type="match status" value="1"/>
</dbReference>
<dbReference type="Proteomes" id="UP000620670">
    <property type="component" value="Unassembled WGS sequence"/>
</dbReference>